<comment type="caution">
    <text evidence="2">The sequence shown here is derived from an EMBL/GenBank/DDBJ whole genome shotgun (WGS) entry which is preliminary data.</text>
</comment>
<feature type="compositionally biased region" description="Polar residues" evidence="1">
    <location>
        <begin position="509"/>
        <end position="536"/>
    </location>
</feature>
<dbReference type="AlphaFoldDB" id="A0A433SSJ9"/>
<reference evidence="2 3" key="1">
    <citation type="submission" date="2019-01" db="EMBL/GenBank/DDBJ databases">
        <title>A draft genome assembly of the solar-powered sea slug Elysia chlorotica.</title>
        <authorList>
            <person name="Cai H."/>
            <person name="Li Q."/>
            <person name="Fang X."/>
            <person name="Li J."/>
            <person name="Curtis N.E."/>
            <person name="Altenburger A."/>
            <person name="Shibata T."/>
            <person name="Feng M."/>
            <person name="Maeda T."/>
            <person name="Schwartz J.A."/>
            <person name="Shigenobu S."/>
            <person name="Lundholm N."/>
            <person name="Nishiyama T."/>
            <person name="Yang H."/>
            <person name="Hasebe M."/>
            <person name="Li S."/>
            <person name="Pierce S.K."/>
            <person name="Wang J."/>
        </authorList>
    </citation>
    <scope>NUCLEOTIDE SEQUENCE [LARGE SCALE GENOMIC DNA]</scope>
    <source>
        <strain evidence="2">EC2010</strain>
        <tissue evidence="2">Whole organism of an adult</tissue>
    </source>
</reference>
<feature type="region of interest" description="Disordered" evidence="1">
    <location>
        <begin position="282"/>
        <end position="311"/>
    </location>
</feature>
<proteinExistence type="predicted"/>
<feature type="region of interest" description="Disordered" evidence="1">
    <location>
        <begin position="493"/>
        <end position="544"/>
    </location>
</feature>
<feature type="compositionally biased region" description="Low complexity" evidence="1">
    <location>
        <begin position="452"/>
        <end position="465"/>
    </location>
</feature>
<dbReference type="EMBL" id="RQTK01001093">
    <property type="protein sequence ID" value="RUS72240.1"/>
    <property type="molecule type" value="Genomic_DNA"/>
</dbReference>
<feature type="compositionally biased region" description="Basic and acidic residues" evidence="1">
    <location>
        <begin position="436"/>
        <end position="448"/>
    </location>
</feature>
<keyword evidence="3" id="KW-1185">Reference proteome</keyword>
<accession>A0A433SSJ9</accession>
<dbReference type="Proteomes" id="UP000271974">
    <property type="component" value="Unassembled WGS sequence"/>
</dbReference>
<feature type="compositionally biased region" description="Polar residues" evidence="1">
    <location>
        <begin position="577"/>
        <end position="586"/>
    </location>
</feature>
<evidence type="ECO:0000313" key="2">
    <source>
        <dbReference type="EMBL" id="RUS72240.1"/>
    </source>
</evidence>
<protein>
    <submittedName>
        <fullName evidence="2">Uncharacterized protein</fullName>
    </submittedName>
</protein>
<sequence length="647" mass="72069">MGIVIGIITYLKREQAEMEEDKMFEIYLHMKREPFNLHKQERVNQMALYLKQLEDRKMTQKQIHRLDASGSDQQLHHPLCPHQLQHQEIQQHHSQRSLHSDSHLYHEANRLSAPLPCSICRAGETYSDLQGQAHLDPHHLQPLLSRSRHSSGKETPAGTPAVLCSLTLNVCEPFLSPEMLPKAALPFRSATPRDRGHDQLQCHSQVAGEHVSDPDSSALKDTVINTLAVSADAGGAMYQSRPVLAEDFYTETMHSNGKIRAHNDDCGNVLELNQLGCNISSSEEGNHDVFQKPPRYSRSQSTDIAPVSAGRNKLKRQLSLHTEHSLSPSNRPKRLSDFHPHGIEEEYLKPLRFSDSDCSVACESVKTIKSNAETDVDSDDRVNESVNIDDICPYQLYDRLCNSPPLKGREMYSLGSIPVSYSDPLLPRRTLQSPRADVHTSKPQDARPKTYSASGSSDIDGASESLLDYTNPSPDQGSGRLRKTILEAWKERSPQSIDIPELSRRSKTIPPNTSFPSFLKTKGQSPQQEATRSTSIRAPAPREERRGALFLSQKSLLHASGTPQSRPGAAHRGVLSRQVSLDSSVMSPPERTTFVPSLEPLYVDSLQPVGMDGLNVTDPSNTQRGQVTRIPKLYRSKTVDASSILEK</sequence>
<dbReference type="OrthoDB" id="6157012at2759"/>
<name>A0A433SSJ9_ELYCH</name>
<evidence type="ECO:0000313" key="3">
    <source>
        <dbReference type="Proteomes" id="UP000271974"/>
    </source>
</evidence>
<organism evidence="2 3">
    <name type="scientific">Elysia chlorotica</name>
    <name type="common">Eastern emerald elysia</name>
    <name type="synonym">Sea slug</name>
    <dbReference type="NCBI Taxonomy" id="188477"/>
    <lineage>
        <taxon>Eukaryota</taxon>
        <taxon>Metazoa</taxon>
        <taxon>Spiralia</taxon>
        <taxon>Lophotrochozoa</taxon>
        <taxon>Mollusca</taxon>
        <taxon>Gastropoda</taxon>
        <taxon>Heterobranchia</taxon>
        <taxon>Euthyneura</taxon>
        <taxon>Panpulmonata</taxon>
        <taxon>Sacoglossa</taxon>
        <taxon>Placobranchoidea</taxon>
        <taxon>Plakobranchidae</taxon>
        <taxon>Elysia</taxon>
    </lineage>
</organism>
<feature type="region of interest" description="Disordered" evidence="1">
    <location>
        <begin position="423"/>
        <end position="480"/>
    </location>
</feature>
<feature type="region of interest" description="Disordered" evidence="1">
    <location>
        <begin position="558"/>
        <end position="593"/>
    </location>
</feature>
<evidence type="ECO:0000256" key="1">
    <source>
        <dbReference type="SAM" id="MobiDB-lite"/>
    </source>
</evidence>
<gene>
    <name evidence="2" type="ORF">EGW08_019994</name>
</gene>